<dbReference type="PROSITE" id="PS00107">
    <property type="entry name" value="PROTEIN_KINASE_ATP"/>
    <property type="match status" value="1"/>
</dbReference>
<dbReference type="OMA" id="YDIREKP"/>
<evidence type="ECO:0000256" key="2">
    <source>
        <dbReference type="ARBA" id="ARBA00022840"/>
    </source>
</evidence>
<dbReference type="GeneID" id="5041811"/>
<evidence type="ECO:0000259" key="4">
    <source>
        <dbReference type="PROSITE" id="PS50011"/>
    </source>
</evidence>
<dbReference type="GO" id="GO:0005634">
    <property type="term" value="C:nucleus"/>
    <property type="evidence" value="ECO:0000318"/>
    <property type="project" value="GO_Central"/>
</dbReference>
<protein>
    <recommendedName>
        <fullName evidence="4">Protein kinase domain-containing protein</fullName>
    </recommendedName>
</protein>
<dbReference type="GO" id="GO:0044773">
    <property type="term" value="P:mitotic DNA damage checkpoint signaling"/>
    <property type="evidence" value="ECO:0000318"/>
    <property type="project" value="GO_Central"/>
</dbReference>
<dbReference type="RefSeq" id="XP_001456026.1">
    <property type="nucleotide sequence ID" value="XM_001455989.1"/>
</dbReference>
<keyword evidence="1 3" id="KW-0547">Nucleotide-binding</keyword>
<dbReference type="InterPro" id="IPR000719">
    <property type="entry name" value="Prot_kinase_dom"/>
</dbReference>
<sequence>MQQNKVWRKIDYDIREKPILQFRFQKVGRKSNELYIGCFNDYLIKYKVTHLNGFQDPFYTIPYKLFDLEFTSKFEVIRTPSKLKQEKHHTKVRGEEILELGEIVAIRLIVENIDKPYEIQGKTEQMHQFRSFLGNKINQIGFHNLFRVYKKIGRGNFASVYLAERIEDNLRMAVKAFSKQIVYNEEKGREGLINEIQIMRELEHPNLMRLYEVYETKNSIYMGLELLEGDQLFEYLKKKVQFTEKQVQSIMVGLLMGLKHMHQKGIMHRDLKLENILFKQQGNFDSVVIADFGLATHVNKKPYLYQKCGTPGFVAPEIINLKNMYQPYDSVCDVYSMGVVFYILLTGRPAFTGKTYNTIVKQNKEANVNFDSPHFQNTPKEVQSLIFQMLQKDPLLRIKSIEALLHPYLQSALLIEDDEAHISTDDDPNLMERIQILNKQTEKVDFTRIKRQNSQNIKELRLQATQELKQNQTSDEELKIIMRTPVITGRVNSVENSPMLKCISPFQSAGGYDEIVHDQIILQRYSGKTLNI</sequence>
<keyword evidence="6" id="KW-1185">Reference proteome</keyword>
<dbReference type="InterPro" id="IPR011009">
    <property type="entry name" value="Kinase-like_dom_sf"/>
</dbReference>
<dbReference type="GO" id="GO:0004674">
    <property type="term" value="F:protein serine/threonine kinase activity"/>
    <property type="evidence" value="ECO:0000318"/>
    <property type="project" value="GO_Central"/>
</dbReference>
<dbReference type="InParanoid" id="A0E012"/>
<dbReference type="PANTHER" id="PTHR44167:SF18">
    <property type="entry name" value="PROTEIN KINASE DOMAIN-CONTAINING PROTEIN"/>
    <property type="match status" value="1"/>
</dbReference>
<dbReference type="GO" id="GO:0005524">
    <property type="term" value="F:ATP binding"/>
    <property type="evidence" value="ECO:0007669"/>
    <property type="project" value="UniProtKB-UniRule"/>
</dbReference>
<dbReference type="HOGENOM" id="CLU_000288_177_0_1"/>
<evidence type="ECO:0000256" key="3">
    <source>
        <dbReference type="PROSITE-ProRule" id="PRU10141"/>
    </source>
</evidence>
<dbReference type="PROSITE" id="PS50011">
    <property type="entry name" value="PROTEIN_KINASE_DOM"/>
    <property type="match status" value="1"/>
</dbReference>
<dbReference type="KEGG" id="ptm:GSPATT00021797001"/>
<dbReference type="AlphaFoldDB" id="A0E012"/>
<dbReference type="Pfam" id="PF00069">
    <property type="entry name" value="Pkinase"/>
    <property type="match status" value="1"/>
</dbReference>
<dbReference type="PANTHER" id="PTHR44167">
    <property type="entry name" value="OVARIAN-SPECIFIC SERINE/THREONINE-PROTEIN KINASE LOK-RELATED"/>
    <property type="match status" value="1"/>
</dbReference>
<keyword evidence="2 3" id="KW-0067">ATP-binding</keyword>
<organism evidence="5 6">
    <name type="scientific">Paramecium tetraurelia</name>
    <dbReference type="NCBI Taxonomy" id="5888"/>
    <lineage>
        <taxon>Eukaryota</taxon>
        <taxon>Sar</taxon>
        <taxon>Alveolata</taxon>
        <taxon>Ciliophora</taxon>
        <taxon>Intramacronucleata</taxon>
        <taxon>Oligohymenophorea</taxon>
        <taxon>Peniculida</taxon>
        <taxon>Parameciidae</taxon>
        <taxon>Paramecium</taxon>
    </lineage>
</organism>
<dbReference type="FunFam" id="1.10.510.10:FF:000945">
    <property type="entry name" value="Uncharacterized protein"/>
    <property type="match status" value="1"/>
</dbReference>
<evidence type="ECO:0000313" key="6">
    <source>
        <dbReference type="Proteomes" id="UP000000600"/>
    </source>
</evidence>
<dbReference type="GO" id="GO:0005737">
    <property type="term" value="C:cytoplasm"/>
    <property type="evidence" value="ECO:0000318"/>
    <property type="project" value="GO_Central"/>
</dbReference>
<feature type="domain" description="Protein kinase" evidence="4">
    <location>
        <begin position="146"/>
        <end position="409"/>
    </location>
</feature>
<dbReference type="PROSITE" id="PS00108">
    <property type="entry name" value="PROTEIN_KINASE_ST"/>
    <property type="match status" value="1"/>
</dbReference>
<evidence type="ECO:0000313" key="5">
    <source>
        <dbReference type="EMBL" id="CAK88629.1"/>
    </source>
</evidence>
<feature type="binding site" evidence="3">
    <location>
        <position position="175"/>
    </location>
    <ligand>
        <name>ATP</name>
        <dbReference type="ChEBI" id="CHEBI:30616"/>
    </ligand>
</feature>
<dbReference type="SUPFAM" id="SSF56112">
    <property type="entry name" value="Protein kinase-like (PK-like)"/>
    <property type="match status" value="1"/>
</dbReference>
<dbReference type="Gene3D" id="1.10.510.10">
    <property type="entry name" value="Transferase(Phosphotransferase) domain 1"/>
    <property type="match status" value="1"/>
</dbReference>
<gene>
    <name evidence="5" type="ORF">GSPATT00021797001</name>
</gene>
<reference evidence="5 6" key="1">
    <citation type="journal article" date="2006" name="Nature">
        <title>Global trends of whole-genome duplications revealed by the ciliate Paramecium tetraurelia.</title>
        <authorList>
            <consortium name="Genoscope"/>
            <person name="Aury J.-M."/>
            <person name="Jaillon O."/>
            <person name="Duret L."/>
            <person name="Noel B."/>
            <person name="Jubin C."/>
            <person name="Porcel B.M."/>
            <person name="Segurens B."/>
            <person name="Daubin V."/>
            <person name="Anthouard V."/>
            <person name="Aiach N."/>
            <person name="Arnaiz O."/>
            <person name="Billaut A."/>
            <person name="Beisson J."/>
            <person name="Blanc I."/>
            <person name="Bouhouche K."/>
            <person name="Camara F."/>
            <person name="Duharcourt S."/>
            <person name="Guigo R."/>
            <person name="Gogendeau D."/>
            <person name="Katinka M."/>
            <person name="Keller A.-M."/>
            <person name="Kissmehl R."/>
            <person name="Klotz C."/>
            <person name="Koll F."/>
            <person name="Le Moue A."/>
            <person name="Lepere C."/>
            <person name="Malinsky S."/>
            <person name="Nowacki M."/>
            <person name="Nowak J.K."/>
            <person name="Plattner H."/>
            <person name="Poulain J."/>
            <person name="Ruiz F."/>
            <person name="Serrano V."/>
            <person name="Zagulski M."/>
            <person name="Dessen P."/>
            <person name="Betermier M."/>
            <person name="Weissenbach J."/>
            <person name="Scarpelli C."/>
            <person name="Schachter V."/>
            <person name="Sperling L."/>
            <person name="Meyer E."/>
            <person name="Cohen J."/>
            <person name="Wincker P."/>
        </authorList>
    </citation>
    <scope>NUCLEOTIDE SEQUENCE [LARGE SCALE GENOMIC DNA]</scope>
    <source>
        <strain evidence="5 6">Stock d4-2</strain>
    </source>
</reference>
<dbReference type="eggNOG" id="KOG0032">
    <property type="taxonomic scope" value="Eukaryota"/>
</dbReference>
<dbReference type="Gene3D" id="3.30.200.20">
    <property type="entry name" value="Phosphorylase Kinase, domain 1"/>
    <property type="match status" value="1"/>
</dbReference>
<evidence type="ECO:0000256" key="1">
    <source>
        <dbReference type="ARBA" id="ARBA00022741"/>
    </source>
</evidence>
<dbReference type="OrthoDB" id="74764at2759"/>
<accession>A0E012</accession>
<dbReference type="Proteomes" id="UP000000600">
    <property type="component" value="Unassembled WGS sequence"/>
</dbReference>
<dbReference type="InterPro" id="IPR017441">
    <property type="entry name" value="Protein_kinase_ATP_BS"/>
</dbReference>
<name>A0E012_PARTE</name>
<dbReference type="EMBL" id="CT868651">
    <property type="protein sequence ID" value="CAK88629.1"/>
    <property type="molecule type" value="Genomic_DNA"/>
</dbReference>
<proteinExistence type="predicted"/>
<dbReference type="SMART" id="SM00220">
    <property type="entry name" value="S_TKc"/>
    <property type="match status" value="1"/>
</dbReference>
<dbReference type="InterPro" id="IPR008271">
    <property type="entry name" value="Ser/Thr_kinase_AS"/>
</dbReference>